<evidence type="ECO:0000256" key="8">
    <source>
        <dbReference type="ARBA" id="ARBA00022840"/>
    </source>
</evidence>
<dbReference type="EMBL" id="JBANRG010000044">
    <property type="protein sequence ID" value="KAK7446302.1"/>
    <property type="molecule type" value="Genomic_DNA"/>
</dbReference>
<keyword evidence="14" id="KW-1185">Reference proteome</keyword>
<dbReference type="PANTHER" id="PTHR28629">
    <property type="entry name" value="TRIOKINASE/FMN CYCLASE"/>
    <property type="match status" value="1"/>
</dbReference>
<dbReference type="InterPro" id="IPR036117">
    <property type="entry name" value="DhaL_dom_sf"/>
</dbReference>
<dbReference type="Pfam" id="PF02734">
    <property type="entry name" value="Dak2"/>
    <property type="match status" value="1"/>
</dbReference>
<evidence type="ECO:0000256" key="5">
    <source>
        <dbReference type="ARBA" id="ARBA00022741"/>
    </source>
</evidence>
<keyword evidence="4" id="KW-0808">Transferase</keyword>
<evidence type="ECO:0000313" key="13">
    <source>
        <dbReference type="EMBL" id="KAK7446302.1"/>
    </source>
</evidence>
<dbReference type="PROSITE" id="PS51481">
    <property type="entry name" value="DHAK"/>
    <property type="match status" value="1"/>
</dbReference>
<comment type="caution">
    <text evidence="13">The sequence shown here is derived from an EMBL/GenBank/DDBJ whole genome shotgun (WGS) entry which is preliminary data.</text>
</comment>
<dbReference type="InterPro" id="IPR050861">
    <property type="entry name" value="Dihydroxyacetone_Kinase"/>
</dbReference>
<evidence type="ECO:0008006" key="15">
    <source>
        <dbReference type="Google" id="ProtNLM"/>
    </source>
</evidence>
<feature type="domain" description="DhaL" evidence="11">
    <location>
        <begin position="422"/>
        <end position="613"/>
    </location>
</feature>
<evidence type="ECO:0000256" key="9">
    <source>
        <dbReference type="ARBA" id="ARBA00047974"/>
    </source>
</evidence>
<dbReference type="PANTHER" id="PTHR28629:SF4">
    <property type="entry name" value="TRIOKINASE_FMN CYCLASE"/>
    <property type="match status" value="1"/>
</dbReference>
<keyword evidence="5" id="KW-0547">Nucleotide-binding</keyword>
<reference evidence="13 14" key="1">
    <citation type="submission" date="2024-01" db="EMBL/GenBank/DDBJ databases">
        <title>A draft genome for the cacao thread blight pathogen Marasmiellus scandens.</title>
        <authorList>
            <person name="Baruah I.K."/>
            <person name="Leung J."/>
            <person name="Bukari Y."/>
            <person name="Amoako-Attah I."/>
            <person name="Meinhardt L.W."/>
            <person name="Bailey B.A."/>
            <person name="Cohen S.P."/>
        </authorList>
    </citation>
    <scope>NUCLEOTIDE SEQUENCE [LARGE SCALE GENOMIC DNA]</scope>
    <source>
        <strain evidence="13 14">GH-19</strain>
    </source>
</reference>
<proteinExistence type="inferred from homology"/>
<evidence type="ECO:0000256" key="10">
    <source>
        <dbReference type="ARBA" id="ARBA00048898"/>
    </source>
</evidence>
<evidence type="ECO:0000256" key="7">
    <source>
        <dbReference type="ARBA" id="ARBA00022798"/>
    </source>
</evidence>
<evidence type="ECO:0000256" key="3">
    <source>
        <dbReference type="ARBA" id="ARBA00008757"/>
    </source>
</evidence>
<sequence length="616" mass="65211">MDRHIFEDHVTNAIVVRALKGLVASHPTLELLEPIKAVIDKDYEKDKVVTISGGGAGHEPGFASFVGRGLLTGAVSGDVFASPSAKQVYGAVKALPSEKGVILIITNYTGDNLHFGLACQQARADGIQNIAILPVGDDVSVGKTQGALVGRRAMAGTMLVCKILGAASTADWSFGDTLALGEATVEGLASIGCTLGHCHVPGRIGGGGYPLVGRDTVEIGLGLHNEPGMWTVSPQPSTAELVSLMLKYILDQNDPERSFVPFEKGDRTVILVNNMGGVSVLEMWAAVDEILDQLESDCKHPLANSKCGLVVERIYCGPFLTSLNALGFSITVMNLTHSARVYNSRLASDSTSEQLTVEHLLMLLDAKHTSTAWQSTEVYSRKQNGLEKRSRSEKVVKDLQVSLPPANGEQNVEGPKLFVSPETLRNAISAGSRAVLASEPDLTRWDTIIGDGDCGETCAAGASAVMKALDDGLGKDGDLVSVLRELTEIIDDTCGVRKESMLPNTVINMQFWGRTATAAIETLKQSTKARVGHRTVMDALIPFVEGLSAAGSEGKGFEEAVRRCREGGEGTRALKAKLGRATYVGEGNLGPDGGLPPDPGAMSLVRLVEGMGKILM</sequence>
<dbReference type="Proteomes" id="UP001498398">
    <property type="component" value="Unassembled WGS sequence"/>
</dbReference>
<evidence type="ECO:0000259" key="11">
    <source>
        <dbReference type="PROSITE" id="PS51480"/>
    </source>
</evidence>
<evidence type="ECO:0000256" key="2">
    <source>
        <dbReference type="ARBA" id="ARBA00004778"/>
    </source>
</evidence>
<dbReference type="InterPro" id="IPR004007">
    <property type="entry name" value="DhaL_dom"/>
</dbReference>
<comment type="function">
    <text evidence="1">Catalyzes both the phosphorylation of dihydroxyacetone and of glyceraldehyde.</text>
</comment>
<dbReference type="Gene3D" id="3.30.1180.20">
    <property type="entry name" value="Dihydroxyacetone kinase, domain 2"/>
    <property type="match status" value="1"/>
</dbReference>
<accession>A0ABR1J0B5</accession>
<gene>
    <name evidence="13" type="ORF">VKT23_014508</name>
</gene>
<dbReference type="SUPFAM" id="SSF82549">
    <property type="entry name" value="DAK1/DegV-like"/>
    <property type="match status" value="1"/>
</dbReference>
<comment type="catalytic activity">
    <reaction evidence="10">
        <text>dihydroxyacetone + ATP = dihydroxyacetone phosphate + ADP + H(+)</text>
        <dbReference type="Rhea" id="RHEA:15773"/>
        <dbReference type="ChEBI" id="CHEBI:15378"/>
        <dbReference type="ChEBI" id="CHEBI:16016"/>
        <dbReference type="ChEBI" id="CHEBI:30616"/>
        <dbReference type="ChEBI" id="CHEBI:57642"/>
        <dbReference type="ChEBI" id="CHEBI:456216"/>
        <dbReference type="EC" id="2.7.1.29"/>
    </reaction>
</comment>
<keyword evidence="8" id="KW-0067">ATP-binding</keyword>
<dbReference type="Gene3D" id="3.40.50.10440">
    <property type="entry name" value="Dihydroxyacetone kinase, domain 1"/>
    <property type="match status" value="1"/>
</dbReference>
<keyword evidence="7" id="KW-0319">Glycerol metabolism</keyword>
<dbReference type="Gene3D" id="1.25.40.340">
    <property type="match status" value="2"/>
</dbReference>
<protein>
    <recommendedName>
        <fullName evidence="15">Dihydroxyacetone kinase</fullName>
    </recommendedName>
</protein>
<evidence type="ECO:0000256" key="1">
    <source>
        <dbReference type="ARBA" id="ARBA00003264"/>
    </source>
</evidence>
<evidence type="ECO:0000259" key="12">
    <source>
        <dbReference type="PROSITE" id="PS51481"/>
    </source>
</evidence>
<comment type="similarity">
    <text evidence="3">Belongs to the dihydroxyacetone kinase (DAK) family.</text>
</comment>
<name>A0ABR1J0B5_9AGAR</name>
<dbReference type="SMART" id="SM01120">
    <property type="entry name" value="Dak2"/>
    <property type="match status" value="1"/>
</dbReference>
<dbReference type="SUPFAM" id="SSF101473">
    <property type="entry name" value="DhaL-like"/>
    <property type="match status" value="1"/>
</dbReference>
<organism evidence="13 14">
    <name type="scientific">Marasmiellus scandens</name>
    <dbReference type="NCBI Taxonomy" id="2682957"/>
    <lineage>
        <taxon>Eukaryota</taxon>
        <taxon>Fungi</taxon>
        <taxon>Dikarya</taxon>
        <taxon>Basidiomycota</taxon>
        <taxon>Agaricomycotina</taxon>
        <taxon>Agaricomycetes</taxon>
        <taxon>Agaricomycetidae</taxon>
        <taxon>Agaricales</taxon>
        <taxon>Marasmiineae</taxon>
        <taxon>Omphalotaceae</taxon>
        <taxon>Marasmiellus</taxon>
    </lineage>
</organism>
<evidence type="ECO:0000256" key="4">
    <source>
        <dbReference type="ARBA" id="ARBA00022679"/>
    </source>
</evidence>
<feature type="domain" description="DhaK" evidence="12">
    <location>
        <begin position="10"/>
        <end position="373"/>
    </location>
</feature>
<evidence type="ECO:0000256" key="6">
    <source>
        <dbReference type="ARBA" id="ARBA00022777"/>
    </source>
</evidence>
<comment type="pathway">
    <text evidence="2">Polyol metabolism; glycerol fermentation; glycerone phosphate from glycerol (oxidative route): step 2/2.</text>
</comment>
<dbReference type="PROSITE" id="PS51480">
    <property type="entry name" value="DHAL"/>
    <property type="match status" value="1"/>
</dbReference>
<keyword evidence="6" id="KW-0418">Kinase</keyword>
<dbReference type="InterPro" id="IPR004006">
    <property type="entry name" value="DhaK_dom"/>
</dbReference>
<dbReference type="Pfam" id="PF02733">
    <property type="entry name" value="Dak1"/>
    <property type="match status" value="1"/>
</dbReference>
<evidence type="ECO:0000313" key="14">
    <source>
        <dbReference type="Proteomes" id="UP001498398"/>
    </source>
</evidence>
<comment type="catalytic activity">
    <reaction evidence="9">
        <text>D-glyceraldehyde + ATP = D-glyceraldehyde 3-phosphate + ADP + H(+)</text>
        <dbReference type="Rhea" id="RHEA:13941"/>
        <dbReference type="ChEBI" id="CHEBI:15378"/>
        <dbReference type="ChEBI" id="CHEBI:17378"/>
        <dbReference type="ChEBI" id="CHEBI:30616"/>
        <dbReference type="ChEBI" id="CHEBI:59776"/>
        <dbReference type="ChEBI" id="CHEBI:456216"/>
        <dbReference type="EC" id="2.7.1.28"/>
    </reaction>
</comment>